<accession>A0A264W4N7</accession>
<dbReference type="OrthoDB" id="5782056at2"/>
<keyword evidence="4" id="KW-1185">Reference proteome</keyword>
<dbReference type="SUPFAM" id="SSF57783">
    <property type="entry name" value="Zinc beta-ribbon"/>
    <property type="match status" value="1"/>
</dbReference>
<dbReference type="EMBL" id="NOKQ01000196">
    <property type="protein sequence ID" value="OZS78511.1"/>
    <property type="molecule type" value="Genomic_DNA"/>
</dbReference>
<dbReference type="GO" id="GO:0003916">
    <property type="term" value="F:DNA topoisomerase activity"/>
    <property type="evidence" value="ECO:0007669"/>
    <property type="project" value="InterPro"/>
</dbReference>
<feature type="transmembrane region" description="Helical" evidence="1">
    <location>
        <begin position="24"/>
        <end position="57"/>
    </location>
</feature>
<dbReference type="InterPro" id="IPR011528">
    <property type="entry name" value="NERD"/>
</dbReference>
<dbReference type="Pfam" id="PF01396">
    <property type="entry name" value="Zn_ribbon_Top1"/>
    <property type="match status" value="1"/>
</dbReference>
<protein>
    <recommendedName>
        <fullName evidence="2">NERD domain-containing protein</fullName>
    </recommendedName>
</protein>
<comment type="caution">
    <text evidence="3">The sequence shown here is derived from an EMBL/GenBank/DDBJ whole genome shotgun (WGS) entry which is preliminary data.</text>
</comment>
<feature type="domain" description="NERD" evidence="2">
    <location>
        <begin position="65"/>
        <end position="181"/>
    </location>
</feature>
<dbReference type="InterPro" id="IPR013498">
    <property type="entry name" value="Topo_IA_Znf"/>
</dbReference>
<sequence length="298" mass="34476">MVKLTNYSRGQVERKNLMNRVLKIAGWVFLGLIGLYFLIILAPVFFMIALIASLIAYRVKYPEFKGMMGERQVNHTLTALNEDYKVYHDLYVPDEKGGTVQVDHVVTSPYGIFVIETKNYKGWIFGEEDRRYWTQVIYKRKEKLYNPIWQNQGHVKAVRDYLSHGEPSDFHSIVVFSPQSSLKFTDNFRTARVIQTPQLTKVIREQRYSVLSYEQLASINRLLDQLVVTDKKEKKAVKKRHVEELKAKLNVPKEQPVSQKSQQICPSCGSALSLKRGKYGDFFGCSSFPKCKFTKKAS</sequence>
<dbReference type="Gene3D" id="3.30.65.10">
    <property type="entry name" value="Bacterial Topoisomerase I, domain 1"/>
    <property type="match status" value="1"/>
</dbReference>
<dbReference type="GO" id="GO:0006265">
    <property type="term" value="P:DNA topological change"/>
    <property type="evidence" value="ECO:0007669"/>
    <property type="project" value="InterPro"/>
</dbReference>
<gene>
    <name evidence="3" type="ORF">CF394_06720</name>
</gene>
<evidence type="ECO:0000259" key="2">
    <source>
        <dbReference type="PROSITE" id="PS50965"/>
    </source>
</evidence>
<keyword evidence="1" id="KW-1133">Transmembrane helix</keyword>
<reference evidence="3 4" key="1">
    <citation type="submission" date="2017-07" db="EMBL/GenBank/DDBJ databases">
        <title>Tetzosporium hominis gen.nov. sp.nov.</title>
        <authorList>
            <person name="Tetz G."/>
            <person name="Tetz V."/>
        </authorList>
    </citation>
    <scope>NUCLEOTIDE SEQUENCE [LARGE SCALE GENOMIC DNA]</scope>
    <source>
        <strain evidence="3 4">VT-49</strain>
    </source>
</reference>
<keyword evidence="1" id="KW-0812">Transmembrane</keyword>
<evidence type="ECO:0000256" key="1">
    <source>
        <dbReference type="SAM" id="Phobius"/>
    </source>
</evidence>
<dbReference type="GO" id="GO:0003677">
    <property type="term" value="F:DNA binding"/>
    <property type="evidence" value="ECO:0007669"/>
    <property type="project" value="InterPro"/>
</dbReference>
<dbReference type="AlphaFoldDB" id="A0A264W4N7"/>
<proteinExistence type="predicted"/>
<name>A0A264W4N7_9BACL</name>
<evidence type="ECO:0000313" key="3">
    <source>
        <dbReference type="EMBL" id="OZS78511.1"/>
    </source>
</evidence>
<keyword evidence="1" id="KW-0472">Membrane</keyword>
<organism evidence="3 4">
    <name type="scientific">Tetzosporium hominis</name>
    <dbReference type="NCBI Taxonomy" id="2020506"/>
    <lineage>
        <taxon>Bacteria</taxon>
        <taxon>Bacillati</taxon>
        <taxon>Bacillota</taxon>
        <taxon>Bacilli</taxon>
        <taxon>Bacillales</taxon>
        <taxon>Caryophanaceae</taxon>
        <taxon>Tetzosporium</taxon>
    </lineage>
</organism>
<dbReference type="Pfam" id="PF08378">
    <property type="entry name" value="NERD"/>
    <property type="match status" value="1"/>
</dbReference>
<evidence type="ECO:0000313" key="4">
    <source>
        <dbReference type="Proteomes" id="UP000217065"/>
    </source>
</evidence>
<dbReference type="GO" id="GO:0005694">
    <property type="term" value="C:chromosome"/>
    <property type="evidence" value="ECO:0007669"/>
    <property type="project" value="InterPro"/>
</dbReference>
<dbReference type="PROSITE" id="PS50965">
    <property type="entry name" value="NERD"/>
    <property type="match status" value="1"/>
</dbReference>
<dbReference type="Proteomes" id="UP000217065">
    <property type="component" value="Unassembled WGS sequence"/>
</dbReference>